<evidence type="ECO:0000256" key="13">
    <source>
        <dbReference type="SAM" id="SignalP"/>
    </source>
</evidence>
<dbReference type="GO" id="GO:0006826">
    <property type="term" value="P:iron ion transport"/>
    <property type="evidence" value="ECO:0007669"/>
    <property type="project" value="UniProtKB-KW"/>
</dbReference>
<keyword evidence="10 11" id="KW-0998">Cell outer membrane</keyword>
<dbReference type="CDD" id="cd01347">
    <property type="entry name" value="ligand_gated_channel"/>
    <property type="match status" value="1"/>
</dbReference>
<evidence type="ECO:0000256" key="8">
    <source>
        <dbReference type="ARBA" id="ARBA00023077"/>
    </source>
</evidence>
<evidence type="ECO:0000256" key="11">
    <source>
        <dbReference type="PROSITE-ProRule" id="PRU01360"/>
    </source>
</evidence>
<evidence type="ECO:0000256" key="4">
    <source>
        <dbReference type="ARBA" id="ARBA00022496"/>
    </source>
</evidence>
<gene>
    <name evidence="16" type="ORF">HNQ99_002877</name>
</gene>
<evidence type="ECO:0000259" key="15">
    <source>
        <dbReference type="Pfam" id="PF07715"/>
    </source>
</evidence>
<evidence type="ECO:0000256" key="10">
    <source>
        <dbReference type="ARBA" id="ARBA00023237"/>
    </source>
</evidence>
<proteinExistence type="inferred from homology"/>
<accession>A0A840HYQ3</accession>
<name>A0A840HYQ3_9SPHN</name>
<keyword evidence="9 11" id="KW-0472">Membrane</keyword>
<keyword evidence="6" id="KW-0408">Iron</keyword>
<dbReference type="Gene3D" id="2.40.170.20">
    <property type="entry name" value="TonB-dependent receptor, beta-barrel domain"/>
    <property type="match status" value="1"/>
</dbReference>
<dbReference type="InterPro" id="IPR000531">
    <property type="entry name" value="Beta-barrel_TonB"/>
</dbReference>
<organism evidence="16 17">
    <name type="scientific">Rhizorhapis suberifaciens</name>
    <name type="common">corky root of lettuce</name>
    <dbReference type="NCBI Taxonomy" id="13656"/>
    <lineage>
        <taxon>Bacteria</taxon>
        <taxon>Pseudomonadati</taxon>
        <taxon>Pseudomonadota</taxon>
        <taxon>Alphaproteobacteria</taxon>
        <taxon>Sphingomonadales</taxon>
        <taxon>Sphingomonadaceae</taxon>
        <taxon>Rhizorhapis</taxon>
    </lineage>
</organism>
<dbReference type="Pfam" id="PF00593">
    <property type="entry name" value="TonB_dep_Rec_b-barrel"/>
    <property type="match status" value="1"/>
</dbReference>
<dbReference type="RefSeq" id="WP_184476732.1">
    <property type="nucleotide sequence ID" value="NZ_JACHOV010000011.1"/>
</dbReference>
<dbReference type="EMBL" id="JACHOV010000011">
    <property type="protein sequence ID" value="MBB4642546.1"/>
    <property type="molecule type" value="Genomic_DNA"/>
</dbReference>
<dbReference type="SUPFAM" id="SSF56935">
    <property type="entry name" value="Porins"/>
    <property type="match status" value="1"/>
</dbReference>
<keyword evidence="4" id="KW-0410">Iron transport</keyword>
<keyword evidence="13" id="KW-0732">Signal</keyword>
<evidence type="ECO:0000313" key="17">
    <source>
        <dbReference type="Proteomes" id="UP000575068"/>
    </source>
</evidence>
<evidence type="ECO:0000256" key="2">
    <source>
        <dbReference type="ARBA" id="ARBA00022448"/>
    </source>
</evidence>
<comment type="similarity">
    <text evidence="11 12">Belongs to the TonB-dependent receptor family.</text>
</comment>
<feature type="domain" description="TonB-dependent receptor-like beta-barrel" evidence="14">
    <location>
        <begin position="258"/>
        <end position="707"/>
    </location>
</feature>
<dbReference type="InterPro" id="IPR012910">
    <property type="entry name" value="Plug_dom"/>
</dbReference>
<evidence type="ECO:0000256" key="7">
    <source>
        <dbReference type="ARBA" id="ARBA00023065"/>
    </source>
</evidence>
<dbReference type="Proteomes" id="UP000575068">
    <property type="component" value="Unassembled WGS sequence"/>
</dbReference>
<evidence type="ECO:0000313" key="16">
    <source>
        <dbReference type="EMBL" id="MBB4642546.1"/>
    </source>
</evidence>
<keyword evidence="2 11" id="KW-0813">Transport</keyword>
<dbReference type="AlphaFoldDB" id="A0A840HYQ3"/>
<feature type="chain" id="PRO_5032433947" evidence="13">
    <location>
        <begin position="27"/>
        <end position="744"/>
    </location>
</feature>
<evidence type="ECO:0000256" key="12">
    <source>
        <dbReference type="RuleBase" id="RU003357"/>
    </source>
</evidence>
<dbReference type="PROSITE" id="PS52016">
    <property type="entry name" value="TONB_DEPENDENT_REC_3"/>
    <property type="match status" value="1"/>
</dbReference>
<keyword evidence="7" id="KW-0406">Ion transport</keyword>
<evidence type="ECO:0000259" key="14">
    <source>
        <dbReference type="Pfam" id="PF00593"/>
    </source>
</evidence>
<evidence type="ECO:0000256" key="5">
    <source>
        <dbReference type="ARBA" id="ARBA00022692"/>
    </source>
</evidence>
<keyword evidence="8 12" id="KW-0798">TonB box</keyword>
<keyword evidence="5 11" id="KW-0812">Transmembrane</keyword>
<dbReference type="Pfam" id="PF07715">
    <property type="entry name" value="Plug"/>
    <property type="match status" value="1"/>
</dbReference>
<dbReference type="GO" id="GO:0009279">
    <property type="term" value="C:cell outer membrane"/>
    <property type="evidence" value="ECO:0007669"/>
    <property type="project" value="UniProtKB-SubCell"/>
</dbReference>
<protein>
    <submittedName>
        <fullName evidence="16">Iron complex outermembrane receptor protein</fullName>
    </submittedName>
</protein>
<dbReference type="PANTHER" id="PTHR32552">
    <property type="entry name" value="FERRICHROME IRON RECEPTOR-RELATED"/>
    <property type="match status" value="1"/>
</dbReference>
<reference evidence="16 17" key="1">
    <citation type="submission" date="2020-08" db="EMBL/GenBank/DDBJ databases">
        <title>Genomic Encyclopedia of Type Strains, Phase IV (KMG-IV): sequencing the most valuable type-strain genomes for metagenomic binning, comparative biology and taxonomic classification.</title>
        <authorList>
            <person name="Goeker M."/>
        </authorList>
    </citation>
    <scope>NUCLEOTIDE SEQUENCE [LARGE SCALE GENOMIC DNA]</scope>
    <source>
        <strain evidence="16 17">DSM 7465</strain>
    </source>
</reference>
<keyword evidence="17" id="KW-1185">Reference proteome</keyword>
<comment type="caution">
    <text evidence="16">The sequence shown here is derived from an EMBL/GenBank/DDBJ whole genome shotgun (WGS) entry which is preliminary data.</text>
</comment>
<feature type="signal peptide" evidence="13">
    <location>
        <begin position="1"/>
        <end position="26"/>
    </location>
</feature>
<feature type="domain" description="TonB-dependent receptor plug" evidence="15">
    <location>
        <begin position="62"/>
        <end position="168"/>
    </location>
</feature>
<dbReference type="PANTHER" id="PTHR32552:SF81">
    <property type="entry name" value="TONB-DEPENDENT OUTER MEMBRANE RECEPTOR"/>
    <property type="match status" value="1"/>
</dbReference>
<comment type="subcellular location">
    <subcellularLocation>
        <location evidence="1 11">Cell outer membrane</location>
        <topology evidence="1 11">Multi-pass membrane protein</topology>
    </subcellularLocation>
</comment>
<keyword evidence="3 11" id="KW-1134">Transmembrane beta strand</keyword>
<keyword evidence="16" id="KW-0675">Receptor</keyword>
<evidence type="ECO:0000256" key="1">
    <source>
        <dbReference type="ARBA" id="ARBA00004571"/>
    </source>
</evidence>
<dbReference type="InterPro" id="IPR039426">
    <property type="entry name" value="TonB-dep_rcpt-like"/>
</dbReference>
<evidence type="ECO:0000256" key="3">
    <source>
        <dbReference type="ARBA" id="ARBA00022452"/>
    </source>
</evidence>
<evidence type="ECO:0000256" key="9">
    <source>
        <dbReference type="ARBA" id="ARBA00023136"/>
    </source>
</evidence>
<sequence length="744" mass="80070">MSGGTCRLLLAGASVLAVIGSQPALAQVAAQTAVLAPDAPAQGDGAQLEEIVVTAQKRSENLQSVPVSVTAFTANSLEARGVTSLLDVAGLAPSLSLPVQNGVVLPFLRGIGNSANNPGNEGSVAVYVDGVYFTRLSSGFFSLSNIERVEVLKGPQGTLFGRNASGGVVQIITQDPSHDFGGKAHIGYGNYNTLTGDLYMTTGLGDQAAIDLSVAGRRQGDGYGINRATGNRANYHDDFIVRSKLLIEPSDRTKIVLSGFYAYSNSSAQDSFVPGTSQGYQSAPFDRATPNAFYDVNSDIDPHSRQQTWGGSIKLKQDLGFAEFSSISAYLHDKEDLLFDLDNGPRADGYGQFPVSINQYTQEFQLANSARSGIQWILGLFYYNTTTKIDALNFQGRQFFPGDVLGDSDLNELRLGARQVAKSYAGFAQASAEVLPKVKLTAGLRYTKDDLRGTGSTAITLSNAQVASFPSAPGKYNDNKLTFRTAVDYQVADDAMIFGSFSRGYKSGVFNLLGFDPNATKPEVVDAYEIGLKSELFDRRLRFNISAFWYDIKNPQVQLLIGNVTVLANAQKARTRGVEFDGLVRVTNGLTIDFGATVLDSTYRRYLGAPDGPINLLPPYGSVNPLRSIDASGNRTPYGAKFTAHLGAQYNVQTSIGQITASADYNYNSGNYFEPNNFLRQPPYHMVNSQLTLKPNDSFSVSVWSRNIANEKILSYAGTQVGATGYPYIPAAPRTWGTTAGVNF</sequence>
<evidence type="ECO:0000256" key="6">
    <source>
        <dbReference type="ARBA" id="ARBA00023004"/>
    </source>
</evidence>
<dbReference type="InterPro" id="IPR036942">
    <property type="entry name" value="Beta-barrel_TonB_sf"/>
</dbReference>